<dbReference type="AlphaFoldDB" id="A0A074ZQW6"/>
<protein>
    <submittedName>
        <fullName evidence="2">Uncharacterized protein</fullName>
    </submittedName>
</protein>
<dbReference type="GeneID" id="20318084"/>
<evidence type="ECO:0000313" key="3">
    <source>
        <dbReference type="Proteomes" id="UP000054324"/>
    </source>
</evidence>
<accession>A0A074ZQW6</accession>
<feature type="compositionally biased region" description="Basic and acidic residues" evidence="1">
    <location>
        <begin position="1"/>
        <end position="10"/>
    </location>
</feature>
<dbReference type="RefSeq" id="XP_009166753.1">
    <property type="nucleotide sequence ID" value="XM_009168489.1"/>
</dbReference>
<proteinExistence type="predicted"/>
<keyword evidence="3" id="KW-1185">Reference proteome</keyword>
<dbReference type="EMBL" id="KL596677">
    <property type="protein sequence ID" value="KER29526.1"/>
    <property type="molecule type" value="Genomic_DNA"/>
</dbReference>
<feature type="region of interest" description="Disordered" evidence="1">
    <location>
        <begin position="1"/>
        <end position="34"/>
    </location>
</feature>
<evidence type="ECO:0000313" key="2">
    <source>
        <dbReference type="EMBL" id="KER29526.1"/>
    </source>
</evidence>
<dbReference type="CTD" id="20318084"/>
<dbReference type="KEGG" id="ovi:T265_03897"/>
<gene>
    <name evidence="2" type="ORF">T265_03897</name>
</gene>
<evidence type="ECO:0000256" key="1">
    <source>
        <dbReference type="SAM" id="MobiDB-lite"/>
    </source>
</evidence>
<dbReference type="OrthoDB" id="329563at2759"/>
<dbReference type="Proteomes" id="UP000054324">
    <property type="component" value="Unassembled WGS sequence"/>
</dbReference>
<organism evidence="2 3">
    <name type="scientific">Opisthorchis viverrini</name>
    <name type="common">Southeast Asian liver fluke</name>
    <dbReference type="NCBI Taxonomy" id="6198"/>
    <lineage>
        <taxon>Eukaryota</taxon>
        <taxon>Metazoa</taxon>
        <taxon>Spiralia</taxon>
        <taxon>Lophotrochozoa</taxon>
        <taxon>Platyhelminthes</taxon>
        <taxon>Trematoda</taxon>
        <taxon>Digenea</taxon>
        <taxon>Opisthorchiida</taxon>
        <taxon>Opisthorchiata</taxon>
        <taxon>Opisthorchiidae</taxon>
        <taxon>Opisthorchis</taxon>
    </lineage>
</organism>
<name>A0A074ZQW6_OPIVI</name>
<reference evidence="2 3" key="1">
    <citation type="submission" date="2013-11" db="EMBL/GenBank/DDBJ databases">
        <title>Opisthorchis viverrini - life in the bile duct.</title>
        <authorList>
            <person name="Young N.D."/>
            <person name="Nagarajan N."/>
            <person name="Lin S.J."/>
            <person name="Korhonen P.K."/>
            <person name="Jex A.R."/>
            <person name="Hall R.S."/>
            <person name="Safavi-Hemami H."/>
            <person name="Kaewkong W."/>
            <person name="Bertrand D."/>
            <person name="Gao S."/>
            <person name="Seet Q."/>
            <person name="Wongkham S."/>
            <person name="Teh B.T."/>
            <person name="Wongkham C."/>
            <person name="Intapan P.M."/>
            <person name="Maleewong W."/>
            <person name="Yang X."/>
            <person name="Hu M."/>
            <person name="Wang Z."/>
            <person name="Hofmann A."/>
            <person name="Sternberg P.W."/>
            <person name="Tan P."/>
            <person name="Wang J."/>
            <person name="Gasser R.B."/>
        </authorList>
    </citation>
    <scope>NUCLEOTIDE SEQUENCE [LARGE SCALE GENOMIC DNA]</scope>
</reference>
<sequence length="96" mass="10643">MPPEGKHDGWDTANLPKPRQGKSRGRSPVRTTDLPVSKLVLQPLSVIGRYPKSLYECSTLMDNTSSHSNTILLLTTTRLIMNVVKSLPPKRVTSTM</sequence>